<proteinExistence type="predicted"/>
<reference evidence="2" key="1">
    <citation type="submission" date="2014-09" db="EMBL/GenBank/DDBJ databases">
        <authorList>
            <person name="Magalhaes I.L.F."/>
            <person name="Oliveira U."/>
            <person name="Santos F.R."/>
            <person name="Vidigal T.H.D.A."/>
            <person name="Brescovit A.D."/>
            <person name="Santos A.J."/>
        </authorList>
    </citation>
    <scope>NUCLEOTIDE SEQUENCE</scope>
    <source>
        <tissue evidence="2">Shoot tissue taken approximately 20 cm above the soil surface</tissue>
    </source>
</reference>
<accession>A0A0A9GWY5</accession>
<dbReference type="PANTHER" id="PTHR31476">
    <property type="entry name" value="PROTEIN WHAT'S THIS FACTOR 1 HOMOLOG, CHLOROPLASTIC"/>
    <property type="match status" value="1"/>
</dbReference>
<reference evidence="2" key="2">
    <citation type="journal article" date="2015" name="Data Brief">
        <title>Shoot transcriptome of the giant reed, Arundo donax.</title>
        <authorList>
            <person name="Barrero R.A."/>
            <person name="Guerrero F.D."/>
            <person name="Moolhuijzen P."/>
            <person name="Goolsby J.A."/>
            <person name="Tidwell J."/>
            <person name="Bellgard S.E."/>
            <person name="Bellgard M.I."/>
        </authorList>
    </citation>
    <scope>NUCLEOTIDE SEQUENCE</scope>
    <source>
        <tissue evidence="2">Shoot tissue taken approximately 20 cm above the soil surface</tissue>
    </source>
</reference>
<dbReference type="EMBL" id="GBRH01168376">
    <property type="protein sequence ID" value="JAE29520.1"/>
    <property type="molecule type" value="Transcribed_RNA"/>
</dbReference>
<sequence length="124" mass="13949">MPQKLMRLLLKHYGIFYVSERGKRLSVFLTEAYDGTELIEKCPLVQWREKVLQLTGYRGRLKNLGNFGSSSDSEDYLLGGDGASGDDDAVLEIESENSDNILEDCSVSDDSEMDLGDTNKIFRD</sequence>
<evidence type="ECO:0000259" key="1">
    <source>
        <dbReference type="Pfam" id="PF11955"/>
    </source>
</evidence>
<dbReference type="GO" id="GO:0003723">
    <property type="term" value="F:RNA binding"/>
    <property type="evidence" value="ECO:0007669"/>
    <property type="project" value="InterPro"/>
</dbReference>
<name>A0A0A9GWY5_ARUDO</name>
<dbReference type="PANTHER" id="PTHR31476:SF8">
    <property type="entry name" value="EXPRESSED PROTEIN"/>
    <property type="match status" value="1"/>
</dbReference>
<dbReference type="AlphaFoldDB" id="A0A0A9GWY5"/>
<dbReference type="InterPro" id="IPR021099">
    <property type="entry name" value="PORR_domain"/>
</dbReference>
<evidence type="ECO:0000313" key="2">
    <source>
        <dbReference type="EMBL" id="JAE29520.1"/>
    </source>
</evidence>
<protein>
    <recommendedName>
        <fullName evidence="1">PORR domain-containing protein</fullName>
    </recommendedName>
</protein>
<organism evidence="2">
    <name type="scientific">Arundo donax</name>
    <name type="common">Giant reed</name>
    <name type="synonym">Donax arundinaceus</name>
    <dbReference type="NCBI Taxonomy" id="35708"/>
    <lineage>
        <taxon>Eukaryota</taxon>
        <taxon>Viridiplantae</taxon>
        <taxon>Streptophyta</taxon>
        <taxon>Embryophyta</taxon>
        <taxon>Tracheophyta</taxon>
        <taxon>Spermatophyta</taxon>
        <taxon>Magnoliopsida</taxon>
        <taxon>Liliopsida</taxon>
        <taxon>Poales</taxon>
        <taxon>Poaceae</taxon>
        <taxon>PACMAD clade</taxon>
        <taxon>Arundinoideae</taxon>
        <taxon>Arundineae</taxon>
        <taxon>Arundo</taxon>
    </lineage>
</organism>
<dbReference type="Pfam" id="PF11955">
    <property type="entry name" value="PORR"/>
    <property type="match status" value="1"/>
</dbReference>
<dbReference type="InterPro" id="IPR045040">
    <property type="entry name" value="PORR_fam"/>
</dbReference>
<feature type="domain" description="PORR" evidence="1">
    <location>
        <begin position="1"/>
        <end position="57"/>
    </location>
</feature>